<name>A0A1F5QC21_9BACT</name>
<sequence>MYNWSTDETKLGDDPQKKTIWKIQQMVNFGLNGEKISEKKLREFWNVLEIDKSRRNFLNMLLHAR</sequence>
<gene>
    <name evidence="1" type="ORF">A3J05_00710</name>
</gene>
<dbReference type="AlphaFoldDB" id="A0A1F5QC21"/>
<evidence type="ECO:0000313" key="2">
    <source>
        <dbReference type="Proteomes" id="UP000177235"/>
    </source>
</evidence>
<accession>A0A1F5QC21</accession>
<reference evidence="1 2" key="1">
    <citation type="journal article" date="2016" name="Nat. Commun.">
        <title>Thousands of microbial genomes shed light on interconnected biogeochemical processes in an aquifer system.</title>
        <authorList>
            <person name="Anantharaman K."/>
            <person name="Brown C.T."/>
            <person name="Hug L.A."/>
            <person name="Sharon I."/>
            <person name="Castelle C.J."/>
            <person name="Probst A.J."/>
            <person name="Thomas B.C."/>
            <person name="Singh A."/>
            <person name="Wilkins M.J."/>
            <person name="Karaoz U."/>
            <person name="Brodie E.L."/>
            <person name="Williams K.H."/>
            <person name="Hubbard S.S."/>
            <person name="Banfield J.F."/>
        </authorList>
    </citation>
    <scope>NUCLEOTIDE SEQUENCE [LARGE SCALE GENOMIC DNA]</scope>
</reference>
<dbReference type="EMBL" id="MFFF01000018">
    <property type="protein sequence ID" value="OGE99698.1"/>
    <property type="molecule type" value="Genomic_DNA"/>
</dbReference>
<dbReference type="Proteomes" id="UP000177235">
    <property type="component" value="Unassembled WGS sequence"/>
</dbReference>
<evidence type="ECO:0000313" key="1">
    <source>
        <dbReference type="EMBL" id="OGE99698.1"/>
    </source>
</evidence>
<comment type="caution">
    <text evidence="1">The sequence shown here is derived from an EMBL/GenBank/DDBJ whole genome shotgun (WGS) entry which is preliminary data.</text>
</comment>
<proteinExistence type="predicted"/>
<protein>
    <submittedName>
        <fullName evidence="1">Uncharacterized protein</fullName>
    </submittedName>
</protein>
<organism evidence="1 2">
    <name type="scientific">Candidatus Doudnabacteria bacterium RIFCSPLOWO2_02_FULL_48_13</name>
    <dbReference type="NCBI Taxonomy" id="1817845"/>
    <lineage>
        <taxon>Bacteria</taxon>
        <taxon>Candidatus Doudnaibacteriota</taxon>
    </lineage>
</organism>